<proteinExistence type="predicted"/>
<feature type="region of interest" description="Disordered" evidence="1">
    <location>
        <begin position="1"/>
        <end position="27"/>
    </location>
</feature>
<feature type="region of interest" description="Disordered" evidence="1">
    <location>
        <begin position="240"/>
        <end position="270"/>
    </location>
</feature>
<dbReference type="Proteomes" id="UP000623467">
    <property type="component" value="Unassembled WGS sequence"/>
</dbReference>
<dbReference type="AlphaFoldDB" id="A0A8H6WRW1"/>
<feature type="compositionally biased region" description="Basic and acidic residues" evidence="1">
    <location>
        <begin position="246"/>
        <end position="259"/>
    </location>
</feature>
<dbReference type="Pfam" id="PF24016">
    <property type="entry name" value="DUF7330"/>
    <property type="match status" value="1"/>
</dbReference>
<comment type="caution">
    <text evidence="3">The sequence shown here is derived from an EMBL/GenBank/DDBJ whole genome shotgun (WGS) entry which is preliminary data.</text>
</comment>
<feature type="domain" description="DUF7330" evidence="2">
    <location>
        <begin position="47"/>
        <end position="158"/>
    </location>
</feature>
<feature type="compositionally biased region" description="Low complexity" evidence="1">
    <location>
        <begin position="14"/>
        <end position="24"/>
    </location>
</feature>
<evidence type="ECO:0000259" key="2">
    <source>
        <dbReference type="Pfam" id="PF24016"/>
    </source>
</evidence>
<dbReference type="EMBL" id="JACAZH010000071">
    <property type="protein sequence ID" value="KAF7328664.1"/>
    <property type="molecule type" value="Genomic_DNA"/>
</dbReference>
<feature type="compositionally biased region" description="Basic and acidic residues" evidence="1">
    <location>
        <begin position="1"/>
        <end position="10"/>
    </location>
</feature>
<evidence type="ECO:0000313" key="3">
    <source>
        <dbReference type="EMBL" id="KAF7328664.1"/>
    </source>
</evidence>
<organism evidence="3 4">
    <name type="scientific">Mycena sanguinolenta</name>
    <dbReference type="NCBI Taxonomy" id="230812"/>
    <lineage>
        <taxon>Eukaryota</taxon>
        <taxon>Fungi</taxon>
        <taxon>Dikarya</taxon>
        <taxon>Basidiomycota</taxon>
        <taxon>Agaricomycotina</taxon>
        <taxon>Agaricomycetes</taxon>
        <taxon>Agaricomycetidae</taxon>
        <taxon>Agaricales</taxon>
        <taxon>Marasmiineae</taxon>
        <taxon>Mycenaceae</taxon>
        <taxon>Mycena</taxon>
    </lineage>
</organism>
<feature type="compositionally biased region" description="Basic and acidic residues" evidence="1">
    <location>
        <begin position="305"/>
        <end position="323"/>
    </location>
</feature>
<sequence>MILLDSKDIPDAQTTATTSAVVSDDPPPAYVDYASPIASGSGSRARDATSKVDIQLEANGPITARIHATSEGPRPFIHITARSDRPVTITVPRDFRGPLSISTPHSARLPADVTIFTEVQDTRHGFVGDFCDWTEESVGDSLALTSAGGTVTVQCEGEGAGAHSPQTWNPFAWAQMGAARRQAFHAHGALPRMASPSLSAQSRLHRSGLVAALASKAASPTKALNAVAHDNDLDTLRPLRGPIAGSRDDGDLDNLRPLRDLTAGTRDGDYPVIRRVPSLHNLNPRTPDDGLDMLRSLHNLSLGSSDRDLGHPDDAHHVGDVLERTPSLGLRPRRLRSRSRHSLSRGSRAPRPLAT</sequence>
<protein>
    <recommendedName>
        <fullName evidence="2">DUF7330 domain-containing protein</fullName>
    </recommendedName>
</protein>
<reference evidence="3" key="1">
    <citation type="submission" date="2020-05" db="EMBL/GenBank/DDBJ databases">
        <title>Mycena genomes resolve the evolution of fungal bioluminescence.</title>
        <authorList>
            <person name="Tsai I.J."/>
        </authorList>
    </citation>
    <scope>NUCLEOTIDE SEQUENCE</scope>
    <source>
        <strain evidence="3">160909Yilan</strain>
    </source>
</reference>
<gene>
    <name evidence="3" type="ORF">MSAN_02468000</name>
</gene>
<accession>A0A8H6WRW1</accession>
<feature type="compositionally biased region" description="Basic residues" evidence="1">
    <location>
        <begin position="331"/>
        <end position="343"/>
    </location>
</feature>
<dbReference type="InterPro" id="IPR055754">
    <property type="entry name" value="DUF7330"/>
</dbReference>
<evidence type="ECO:0000256" key="1">
    <source>
        <dbReference type="SAM" id="MobiDB-lite"/>
    </source>
</evidence>
<feature type="region of interest" description="Disordered" evidence="1">
    <location>
        <begin position="305"/>
        <end position="355"/>
    </location>
</feature>
<dbReference type="OrthoDB" id="5289249at2759"/>
<keyword evidence="4" id="KW-1185">Reference proteome</keyword>
<name>A0A8H6WRW1_9AGAR</name>
<evidence type="ECO:0000313" key="4">
    <source>
        <dbReference type="Proteomes" id="UP000623467"/>
    </source>
</evidence>